<comment type="caution">
    <text evidence="1">The sequence shown here is derived from an EMBL/GenBank/DDBJ whole genome shotgun (WGS) entry which is preliminary data.</text>
</comment>
<reference evidence="1 2" key="1">
    <citation type="submission" date="2024-10" db="EMBL/GenBank/DDBJ databases">
        <title>Updated reference genomes for cyclostephanoid diatoms.</title>
        <authorList>
            <person name="Roberts W.R."/>
            <person name="Alverson A.J."/>
        </authorList>
    </citation>
    <scope>NUCLEOTIDE SEQUENCE [LARGE SCALE GENOMIC DNA]</scope>
    <source>
        <strain evidence="1 2">AJA010-31</strain>
    </source>
</reference>
<evidence type="ECO:0000313" key="2">
    <source>
        <dbReference type="Proteomes" id="UP001530400"/>
    </source>
</evidence>
<keyword evidence="2" id="KW-1185">Reference proteome</keyword>
<proteinExistence type="predicted"/>
<sequence>MPDRNLVNGSRGIVKSFQEARVEFDDEDDYKFNKYSRARIHTNSTL</sequence>
<name>A0ABD3PIH7_9STRA</name>
<gene>
    <name evidence="1" type="ORF">ACHAWO_013295</name>
</gene>
<organism evidence="1 2">
    <name type="scientific">Cyclotella atomus</name>
    <dbReference type="NCBI Taxonomy" id="382360"/>
    <lineage>
        <taxon>Eukaryota</taxon>
        <taxon>Sar</taxon>
        <taxon>Stramenopiles</taxon>
        <taxon>Ochrophyta</taxon>
        <taxon>Bacillariophyta</taxon>
        <taxon>Coscinodiscophyceae</taxon>
        <taxon>Thalassiosirophycidae</taxon>
        <taxon>Stephanodiscales</taxon>
        <taxon>Stephanodiscaceae</taxon>
        <taxon>Cyclotella</taxon>
    </lineage>
</organism>
<protein>
    <submittedName>
        <fullName evidence="1">Uncharacterized protein</fullName>
    </submittedName>
</protein>
<dbReference type="AlphaFoldDB" id="A0ABD3PIH7"/>
<dbReference type="EMBL" id="JALLPJ020000624">
    <property type="protein sequence ID" value="KAL3787111.1"/>
    <property type="molecule type" value="Genomic_DNA"/>
</dbReference>
<evidence type="ECO:0000313" key="1">
    <source>
        <dbReference type="EMBL" id="KAL3787111.1"/>
    </source>
</evidence>
<accession>A0ABD3PIH7</accession>
<dbReference type="Proteomes" id="UP001530400">
    <property type="component" value="Unassembled WGS sequence"/>
</dbReference>